<dbReference type="PROSITE" id="PS00409">
    <property type="entry name" value="PROKAR_NTER_METHYL"/>
    <property type="match status" value="1"/>
</dbReference>
<dbReference type="InterPro" id="IPR012902">
    <property type="entry name" value="N_methyl_site"/>
</dbReference>
<dbReference type="SUPFAM" id="SSF54523">
    <property type="entry name" value="Pili subunits"/>
    <property type="match status" value="1"/>
</dbReference>
<accession>A0A9P6XYG2</accession>
<organism evidence="2 3">
    <name type="scientific">Rhizopus delemar</name>
    <dbReference type="NCBI Taxonomy" id="936053"/>
    <lineage>
        <taxon>Eukaryota</taxon>
        <taxon>Fungi</taxon>
        <taxon>Fungi incertae sedis</taxon>
        <taxon>Mucoromycota</taxon>
        <taxon>Mucoromycotina</taxon>
        <taxon>Mucoromycetes</taxon>
        <taxon>Mucorales</taxon>
        <taxon>Mucorineae</taxon>
        <taxon>Rhizopodaceae</taxon>
        <taxon>Rhizopus</taxon>
    </lineage>
</organism>
<name>A0A9P6XYG2_9FUNG</name>
<keyword evidence="3" id="KW-1185">Reference proteome</keyword>
<dbReference type="Proteomes" id="UP000740926">
    <property type="component" value="Unassembled WGS sequence"/>
</dbReference>
<sequence length="178" mass="19068">MCPSEVTVPRPIHRQAGFTLIEMMVVMTILTFLIVLAGSSIKRQADETAAESTGRYLAQIRGAVVNLQIQHEAWLGGENIDGAPTGTYPPPPTLNWVDAPGARVARGGVADLASLGLLPPNAPRFPSLGETARFILVREGACPGDNCRTGAYVYTCQPISDILPAWQGDIGFRGLWRA</sequence>
<dbReference type="Pfam" id="PF07963">
    <property type="entry name" value="N_methyl"/>
    <property type="match status" value="1"/>
</dbReference>
<keyword evidence="1" id="KW-0472">Membrane</keyword>
<reference evidence="2 3" key="1">
    <citation type="journal article" date="2020" name="Microb. Genom.">
        <title>Genetic diversity of clinical and environmental Mucorales isolates obtained from an investigation of mucormycosis cases among solid organ transplant recipients.</title>
        <authorList>
            <person name="Nguyen M.H."/>
            <person name="Kaul D."/>
            <person name="Muto C."/>
            <person name="Cheng S.J."/>
            <person name="Richter R.A."/>
            <person name="Bruno V.M."/>
            <person name="Liu G."/>
            <person name="Beyhan S."/>
            <person name="Sundermann A.J."/>
            <person name="Mounaud S."/>
            <person name="Pasculle A.W."/>
            <person name="Nierman W.C."/>
            <person name="Driscoll E."/>
            <person name="Cumbie R."/>
            <person name="Clancy C.J."/>
            <person name="Dupont C.L."/>
        </authorList>
    </citation>
    <scope>NUCLEOTIDE SEQUENCE [LARGE SCALE GENOMIC DNA]</scope>
    <source>
        <strain evidence="2 3">GL24</strain>
    </source>
</reference>
<evidence type="ECO:0000256" key="1">
    <source>
        <dbReference type="SAM" id="Phobius"/>
    </source>
</evidence>
<evidence type="ECO:0000313" key="3">
    <source>
        <dbReference type="Proteomes" id="UP000740926"/>
    </source>
</evidence>
<dbReference type="EMBL" id="JAANIU010008414">
    <property type="protein sequence ID" value="KAG1535137.1"/>
    <property type="molecule type" value="Genomic_DNA"/>
</dbReference>
<proteinExistence type="predicted"/>
<gene>
    <name evidence="2" type="ORF">G6F50_015379</name>
</gene>
<dbReference type="InterPro" id="IPR045584">
    <property type="entry name" value="Pilin-like"/>
</dbReference>
<evidence type="ECO:0000313" key="2">
    <source>
        <dbReference type="EMBL" id="KAG1535137.1"/>
    </source>
</evidence>
<feature type="transmembrane region" description="Helical" evidence="1">
    <location>
        <begin position="16"/>
        <end position="37"/>
    </location>
</feature>
<dbReference type="AlphaFoldDB" id="A0A9P6XYG2"/>
<keyword evidence="1" id="KW-1133">Transmembrane helix</keyword>
<keyword evidence="1" id="KW-0812">Transmembrane</keyword>
<comment type="caution">
    <text evidence="2">The sequence shown here is derived from an EMBL/GenBank/DDBJ whole genome shotgun (WGS) entry which is preliminary data.</text>
</comment>
<dbReference type="NCBIfam" id="TIGR02532">
    <property type="entry name" value="IV_pilin_GFxxxE"/>
    <property type="match status" value="1"/>
</dbReference>
<protein>
    <recommendedName>
        <fullName evidence="4">Prepilin-type N-terminal cleavage/methylation domain-containing protein</fullName>
    </recommendedName>
</protein>
<evidence type="ECO:0008006" key="4">
    <source>
        <dbReference type="Google" id="ProtNLM"/>
    </source>
</evidence>